<evidence type="ECO:0000313" key="2">
    <source>
        <dbReference type="Proteomes" id="UP000398389"/>
    </source>
</evidence>
<evidence type="ECO:0000313" key="1">
    <source>
        <dbReference type="EMBL" id="VVT49282.1"/>
    </source>
</evidence>
<gene>
    <name evidence="1" type="ORF">SAPINGB_P002194</name>
</gene>
<dbReference type="EMBL" id="CABVLU010000002">
    <property type="protein sequence ID" value="VVT49282.1"/>
    <property type="molecule type" value="Genomic_DNA"/>
</dbReference>
<keyword evidence="2" id="KW-1185">Reference proteome</keyword>
<proteinExistence type="predicted"/>
<dbReference type="RefSeq" id="XP_031852804.1">
    <property type="nucleotide sequence ID" value="XM_031996913.1"/>
</dbReference>
<dbReference type="Proteomes" id="UP000398389">
    <property type="component" value="Unassembled WGS sequence"/>
</dbReference>
<sequence length="276" mass="31931">MSSEKRHARIKASLCDIRHKVTTNLCNKQNHKCTDLVALSVERVETWTESIVALCNELELLVSDEKIYNQGISTSHEFFINQYVALNDTVRRLKWELREKQIPENSKKLLKQELISIKDPEESTFKKESQPEETFTEELETENTQVKEPELDIIPINEPGPAQKRVHFEDKNLNESIQFEKPANRQVTKYIDVKIPGLRAKNNTRKLSATQEWAVNTGTVNLRRGVNRYSSIFSHEYQFTDSGLVRLQLKEGAELTQADYKKMPATWTIDLNNNLA</sequence>
<reference evidence="1 2" key="1">
    <citation type="submission" date="2019-09" db="EMBL/GenBank/DDBJ databases">
        <authorList>
            <person name="Brejova B."/>
        </authorList>
    </citation>
    <scope>NUCLEOTIDE SEQUENCE [LARGE SCALE GENOMIC DNA]</scope>
</reference>
<protein>
    <submittedName>
        <fullName evidence="1">Uncharacterized protein</fullName>
    </submittedName>
</protein>
<dbReference type="GeneID" id="43581013"/>
<accession>A0A5E8BE07</accession>
<dbReference type="AlphaFoldDB" id="A0A5E8BE07"/>
<organism evidence="1 2">
    <name type="scientific">Magnusiomyces paraingens</name>
    <dbReference type="NCBI Taxonomy" id="2606893"/>
    <lineage>
        <taxon>Eukaryota</taxon>
        <taxon>Fungi</taxon>
        <taxon>Dikarya</taxon>
        <taxon>Ascomycota</taxon>
        <taxon>Saccharomycotina</taxon>
        <taxon>Dipodascomycetes</taxon>
        <taxon>Dipodascales</taxon>
        <taxon>Dipodascaceae</taxon>
        <taxon>Magnusiomyces</taxon>
    </lineage>
</organism>
<name>A0A5E8BE07_9ASCO</name>